<keyword evidence="1" id="KW-0472">Membrane</keyword>
<keyword evidence="1" id="KW-0812">Transmembrane</keyword>
<dbReference type="RefSeq" id="WP_224455249.1">
    <property type="nucleotide sequence ID" value="NZ_BAAAGG010000002.1"/>
</dbReference>
<evidence type="ECO:0008006" key="4">
    <source>
        <dbReference type="Google" id="ProtNLM"/>
    </source>
</evidence>
<comment type="caution">
    <text evidence="2">The sequence shown here is derived from an EMBL/GenBank/DDBJ whole genome shotgun (WGS) entry which is preliminary data.</text>
</comment>
<organism evidence="2 3">
    <name type="scientific">Psychroflexus lacisalsi</name>
    <dbReference type="NCBI Taxonomy" id="503928"/>
    <lineage>
        <taxon>Bacteria</taxon>
        <taxon>Pseudomonadati</taxon>
        <taxon>Bacteroidota</taxon>
        <taxon>Flavobacteriia</taxon>
        <taxon>Flavobacteriales</taxon>
        <taxon>Flavobacteriaceae</taxon>
        <taxon>Psychroflexus</taxon>
    </lineage>
</organism>
<keyword evidence="3" id="KW-1185">Reference proteome</keyword>
<evidence type="ECO:0000256" key="1">
    <source>
        <dbReference type="SAM" id="Phobius"/>
    </source>
</evidence>
<dbReference type="Proteomes" id="UP001500185">
    <property type="component" value="Unassembled WGS sequence"/>
</dbReference>
<evidence type="ECO:0000313" key="3">
    <source>
        <dbReference type="Proteomes" id="UP001500185"/>
    </source>
</evidence>
<reference evidence="2 3" key="1">
    <citation type="journal article" date="2019" name="Int. J. Syst. Evol. Microbiol.">
        <title>The Global Catalogue of Microorganisms (GCM) 10K type strain sequencing project: providing services to taxonomists for standard genome sequencing and annotation.</title>
        <authorList>
            <consortium name="The Broad Institute Genomics Platform"/>
            <consortium name="The Broad Institute Genome Sequencing Center for Infectious Disease"/>
            <person name="Wu L."/>
            <person name="Ma J."/>
        </authorList>
    </citation>
    <scope>NUCLEOTIDE SEQUENCE [LARGE SCALE GENOMIC DNA]</scope>
    <source>
        <strain evidence="2 3">JCM 16231</strain>
    </source>
</reference>
<dbReference type="EMBL" id="BAAAGG010000002">
    <property type="protein sequence ID" value="GAA0752204.1"/>
    <property type="molecule type" value="Genomic_DNA"/>
</dbReference>
<proteinExistence type="predicted"/>
<accession>A0ABN1K1J5</accession>
<keyword evidence="1" id="KW-1133">Transmembrane helix</keyword>
<gene>
    <name evidence="2" type="ORF">GCM10009433_03070</name>
</gene>
<name>A0ABN1K1J5_9FLAO</name>
<feature type="transmembrane region" description="Helical" evidence="1">
    <location>
        <begin position="27"/>
        <end position="44"/>
    </location>
</feature>
<evidence type="ECO:0000313" key="2">
    <source>
        <dbReference type="EMBL" id="GAA0752204.1"/>
    </source>
</evidence>
<sequence length="56" mass="6810">MQSELPKPHNNESYRAFEFSEFIQENWVYLGIVLIMIYIVVMYAKIVRDRKKNKDN</sequence>
<protein>
    <recommendedName>
        <fullName evidence="4">Uracil phosphoribosyltransferase</fullName>
    </recommendedName>
</protein>